<dbReference type="InterPro" id="IPR029058">
    <property type="entry name" value="AB_hydrolase_fold"/>
</dbReference>
<dbReference type="Pfam" id="PF12697">
    <property type="entry name" value="Abhydrolase_6"/>
    <property type="match status" value="1"/>
</dbReference>
<dbReference type="GO" id="GO:0016787">
    <property type="term" value="F:hydrolase activity"/>
    <property type="evidence" value="ECO:0007669"/>
    <property type="project" value="UniProtKB-KW"/>
</dbReference>
<dbReference type="SUPFAM" id="SSF53474">
    <property type="entry name" value="alpha/beta-Hydrolases"/>
    <property type="match status" value="1"/>
</dbReference>
<dbReference type="InterPro" id="IPR050471">
    <property type="entry name" value="AB_hydrolase"/>
</dbReference>
<keyword evidence="3" id="KW-1185">Reference proteome</keyword>
<dbReference type="Proteomes" id="UP000604083">
    <property type="component" value="Unassembled WGS sequence"/>
</dbReference>
<keyword evidence="2" id="KW-0378">Hydrolase</keyword>
<reference evidence="2" key="1">
    <citation type="submission" date="2021-01" db="EMBL/GenBank/DDBJ databases">
        <title>Modified the classification status of verrucomicrobia.</title>
        <authorList>
            <person name="Feng X."/>
        </authorList>
    </citation>
    <scope>NUCLEOTIDE SEQUENCE</scope>
    <source>
        <strain evidence="2">KCTC 12986</strain>
    </source>
</reference>
<dbReference type="PANTHER" id="PTHR43433:SF10">
    <property type="entry name" value="AB HYDROLASE-1 DOMAIN-CONTAINING PROTEIN"/>
    <property type="match status" value="1"/>
</dbReference>
<evidence type="ECO:0000259" key="1">
    <source>
        <dbReference type="Pfam" id="PF12697"/>
    </source>
</evidence>
<accession>A0A934RP56</accession>
<dbReference type="EMBL" id="JAENIO010000004">
    <property type="protein sequence ID" value="MBK1832918.1"/>
    <property type="molecule type" value="Genomic_DNA"/>
</dbReference>
<sequence length="299" mass="33080">MNETNFLTLSSGRRLCYAEYGDPQGRPLMYFHGWPSSRLQAAALHELCVEKGVRLIAPDRPGVGKSELQPGRTLRDWPPLVIELADSLGWDKFSVMGVSGGGPYAVVAAAGLPGRVEQTAVVCGAPPLAKFPDRSAMMWPYRALLRIRPHAPFLIPGILRASHWISQFPPEKAPMSWVMRWTAQADREALQGAESFETVTRSFREGISAGTAGVQIDGDVYTDDWGLDFSQITVPIEFWHGEEDRNIPFAMVKEYASWIPGARTRYFPGEGHYSIIARSNEGVLESLFGEKEKVAAVES</sequence>
<feature type="domain" description="AB hydrolase-1" evidence="1">
    <location>
        <begin position="32"/>
        <end position="275"/>
    </location>
</feature>
<organism evidence="2 3">
    <name type="scientific">Roseibacillus ishigakijimensis</name>
    <dbReference type="NCBI Taxonomy" id="454146"/>
    <lineage>
        <taxon>Bacteria</taxon>
        <taxon>Pseudomonadati</taxon>
        <taxon>Verrucomicrobiota</taxon>
        <taxon>Verrucomicrobiia</taxon>
        <taxon>Verrucomicrobiales</taxon>
        <taxon>Verrucomicrobiaceae</taxon>
        <taxon>Roseibacillus</taxon>
    </lineage>
</organism>
<evidence type="ECO:0000313" key="3">
    <source>
        <dbReference type="Proteomes" id="UP000604083"/>
    </source>
</evidence>
<dbReference type="AlphaFoldDB" id="A0A934RP56"/>
<name>A0A934RP56_9BACT</name>
<dbReference type="PANTHER" id="PTHR43433">
    <property type="entry name" value="HYDROLASE, ALPHA/BETA FOLD FAMILY PROTEIN"/>
    <property type="match status" value="1"/>
</dbReference>
<comment type="caution">
    <text evidence="2">The sequence shown here is derived from an EMBL/GenBank/DDBJ whole genome shotgun (WGS) entry which is preliminary data.</text>
</comment>
<dbReference type="InterPro" id="IPR000073">
    <property type="entry name" value="AB_hydrolase_1"/>
</dbReference>
<proteinExistence type="predicted"/>
<dbReference type="Gene3D" id="3.40.50.1820">
    <property type="entry name" value="alpha/beta hydrolase"/>
    <property type="match status" value="1"/>
</dbReference>
<protein>
    <submittedName>
        <fullName evidence="2">Alpha/beta hydrolase</fullName>
    </submittedName>
</protein>
<dbReference type="RefSeq" id="WP_200390353.1">
    <property type="nucleotide sequence ID" value="NZ_JAENIO010000004.1"/>
</dbReference>
<evidence type="ECO:0000313" key="2">
    <source>
        <dbReference type="EMBL" id="MBK1832918.1"/>
    </source>
</evidence>
<gene>
    <name evidence="2" type="ORF">JIN78_02490</name>
</gene>